<dbReference type="EMBL" id="CP134890">
    <property type="protein sequence ID" value="WNM20524.1"/>
    <property type="molecule type" value="Genomic_DNA"/>
</dbReference>
<feature type="modified residue" description="4-aspartylphosphate" evidence="1">
    <location>
        <position position="59"/>
    </location>
</feature>
<evidence type="ECO:0000256" key="1">
    <source>
        <dbReference type="PROSITE-ProRule" id="PRU00169"/>
    </source>
</evidence>
<dbReference type="Proteomes" id="UP001304515">
    <property type="component" value="Chromosome"/>
</dbReference>
<proteinExistence type="predicted"/>
<accession>A0AA96EYF4</accession>
<feature type="domain" description="Response regulatory" evidence="2">
    <location>
        <begin position="4"/>
        <end position="132"/>
    </location>
</feature>
<evidence type="ECO:0000313" key="3">
    <source>
        <dbReference type="EMBL" id="WNM19135.1"/>
    </source>
</evidence>
<reference evidence="4 5" key="1">
    <citation type="submission" date="2023-09" db="EMBL/GenBank/DDBJ databases">
        <title>Flavobacterium sp. a novel bacteria isolate from Pepper rhizosphere.</title>
        <authorList>
            <person name="Peng Y."/>
            <person name="Lee J."/>
        </authorList>
    </citation>
    <scope>NUCLEOTIDE SEQUENCE [LARGE SCALE GENOMIC DNA]</scope>
    <source>
        <strain evidence="3">PMR2A8</strain>
        <strain evidence="4 5">PMTSA4</strain>
    </source>
</reference>
<evidence type="ECO:0000313" key="4">
    <source>
        <dbReference type="EMBL" id="WNM20524.1"/>
    </source>
</evidence>
<gene>
    <name evidence="4" type="ORF">RN605_07450</name>
    <name evidence="3" type="ORF">RN608_00280</name>
</gene>
<dbReference type="PROSITE" id="PS50110">
    <property type="entry name" value="RESPONSE_REGULATORY"/>
    <property type="match status" value="1"/>
</dbReference>
<evidence type="ECO:0000259" key="2">
    <source>
        <dbReference type="PROSITE" id="PS50110"/>
    </source>
</evidence>
<name>A0AA96EY13_9FLAO</name>
<dbReference type="InterPro" id="IPR011006">
    <property type="entry name" value="CheY-like_superfamily"/>
</dbReference>
<accession>A0AA96EY13</accession>
<dbReference type="Gene3D" id="3.40.50.2300">
    <property type="match status" value="1"/>
</dbReference>
<dbReference type="GO" id="GO:0000160">
    <property type="term" value="P:phosphorelay signal transduction system"/>
    <property type="evidence" value="ECO:0007669"/>
    <property type="project" value="InterPro"/>
</dbReference>
<keyword evidence="1" id="KW-0597">Phosphoprotein</keyword>
<organism evidence="4 5">
    <name type="scientific">Flavobacterium capsici</name>
    <dbReference type="NCBI Taxonomy" id="3075618"/>
    <lineage>
        <taxon>Bacteria</taxon>
        <taxon>Pseudomonadati</taxon>
        <taxon>Bacteroidota</taxon>
        <taxon>Flavobacteriia</taxon>
        <taxon>Flavobacteriales</taxon>
        <taxon>Flavobacteriaceae</taxon>
        <taxon>Flavobacterium</taxon>
    </lineage>
</organism>
<dbReference type="SUPFAM" id="SSF52172">
    <property type="entry name" value="CheY-like"/>
    <property type="match status" value="1"/>
</dbReference>
<protein>
    <submittedName>
        <fullName evidence="4">Response regulator</fullName>
    </submittedName>
</protein>
<dbReference type="RefSeq" id="WP_313323726.1">
    <property type="nucleotide sequence ID" value="NZ_CP134878.1"/>
</dbReference>
<dbReference type="InterPro" id="IPR001789">
    <property type="entry name" value="Sig_transdc_resp-reg_receiver"/>
</dbReference>
<dbReference type="EMBL" id="CP134878">
    <property type="protein sequence ID" value="WNM19135.1"/>
    <property type="molecule type" value="Genomic_DNA"/>
</dbReference>
<evidence type="ECO:0000313" key="5">
    <source>
        <dbReference type="Proteomes" id="UP001304515"/>
    </source>
</evidence>
<dbReference type="AlphaFoldDB" id="A0AA96EY13"/>
<dbReference type="KEGG" id="fcj:RN605_07450"/>
<keyword evidence="5" id="KW-1185">Reference proteome</keyword>
<sequence>MFNKVLIAEDIDTISLAVQLTLIQLGITNMQHVKYCDDAILKIKKAIQDNEPFDLLITDLSFEPDSRSVKLTSGQETIAEIHKIQPSLKTIVYSVEDKKSTIKTLYDDYKINAYVHKSRNSIEQLKTAITQVYSSNSAFISTEIKYLIADKEANKIDYADVQILKQLALGNTQDQIADFFKTQNINPSSKSAIEKKVNKLKDSFKANNTAHLVAITKDLGII</sequence>